<comment type="catalytic activity">
    <reaction evidence="10 11">
        <text>(R)-pantoate + NADP(+) = 2-dehydropantoate + NADPH + H(+)</text>
        <dbReference type="Rhea" id="RHEA:16233"/>
        <dbReference type="ChEBI" id="CHEBI:11561"/>
        <dbReference type="ChEBI" id="CHEBI:15378"/>
        <dbReference type="ChEBI" id="CHEBI:15980"/>
        <dbReference type="ChEBI" id="CHEBI:57783"/>
        <dbReference type="ChEBI" id="CHEBI:58349"/>
        <dbReference type="EC" id="1.1.1.169"/>
    </reaction>
</comment>
<dbReference type="InterPro" id="IPR013752">
    <property type="entry name" value="KPA_reductase"/>
</dbReference>
<evidence type="ECO:0000256" key="10">
    <source>
        <dbReference type="ARBA" id="ARBA00048793"/>
    </source>
</evidence>
<dbReference type="Gene3D" id="1.10.1040.10">
    <property type="entry name" value="N-(1-d-carboxylethyl)-l-norvaline Dehydrogenase, domain 2"/>
    <property type="match status" value="1"/>
</dbReference>
<dbReference type="SUPFAM" id="SSF51735">
    <property type="entry name" value="NAD(P)-binding Rossmann-fold domains"/>
    <property type="match status" value="1"/>
</dbReference>
<evidence type="ECO:0000256" key="1">
    <source>
        <dbReference type="ARBA" id="ARBA00002919"/>
    </source>
</evidence>
<evidence type="ECO:0000256" key="11">
    <source>
        <dbReference type="RuleBase" id="RU362068"/>
    </source>
</evidence>
<protein>
    <recommendedName>
        <fullName evidence="5 11">2-dehydropantoate 2-reductase</fullName>
        <ecNumber evidence="4 11">1.1.1.169</ecNumber>
    </recommendedName>
    <alternativeName>
        <fullName evidence="9 11">Ketopantoate reductase</fullName>
    </alternativeName>
</protein>
<dbReference type="InterPro" id="IPR003710">
    <property type="entry name" value="ApbA"/>
</dbReference>
<sequence>MKIAIIGAGAIGKLLATYYAQQHEVIVVVRREEQARAIMNNGITKLASTQCVNYRVQATTTLPKADIYFVTVKFYHLMALQPLLQQVTTTLVFLQNGLAHQSFAQQFSCEVLVGTLTVGAETKNDTTVYERGAGTMKLSAPQQHIIWQLTSEALPISYVADVNEVLWQKAMLNSLINPLTALLDLPNGELVTNKHAFHLLKTIYEELITAFPDKKHLVGFEDVVQLCHNTAMNTSSMRADFLARRPSELSTIVGAILEQALNQQQVLPTLHTLYYALLAIEERRASE</sequence>
<dbReference type="Pfam" id="PF08546">
    <property type="entry name" value="ApbA_C"/>
    <property type="match status" value="1"/>
</dbReference>
<evidence type="ECO:0000256" key="9">
    <source>
        <dbReference type="ARBA" id="ARBA00032024"/>
    </source>
</evidence>
<dbReference type="Gene3D" id="3.40.50.720">
    <property type="entry name" value="NAD(P)-binding Rossmann-like Domain"/>
    <property type="match status" value="1"/>
</dbReference>
<dbReference type="GO" id="GO:0015940">
    <property type="term" value="P:pantothenate biosynthetic process"/>
    <property type="evidence" value="ECO:0007669"/>
    <property type="project" value="UniProtKB-UniPathway"/>
</dbReference>
<name>A0A078M8G4_9BACL</name>
<evidence type="ECO:0000256" key="7">
    <source>
        <dbReference type="ARBA" id="ARBA00022857"/>
    </source>
</evidence>
<dbReference type="SUPFAM" id="SSF48179">
    <property type="entry name" value="6-phosphogluconate dehydrogenase C-terminal domain-like"/>
    <property type="match status" value="1"/>
</dbReference>
<dbReference type="InterPro" id="IPR008927">
    <property type="entry name" value="6-PGluconate_DH-like_C_sf"/>
</dbReference>
<feature type="domain" description="Ketopantoate reductase C-terminal" evidence="13">
    <location>
        <begin position="161"/>
        <end position="280"/>
    </location>
</feature>
<dbReference type="InterPro" id="IPR050838">
    <property type="entry name" value="Ketopantoate_reductase"/>
</dbReference>
<gene>
    <name evidence="14" type="primary">panE</name>
    <name evidence="14" type="ORF">BN1050_01299</name>
</gene>
<evidence type="ECO:0000313" key="14">
    <source>
        <dbReference type="EMBL" id="CEA02565.1"/>
    </source>
</evidence>
<evidence type="ECO:0000256" key="2">
    <source>
        <dbReference type="ARBA" id="ARBA00004994"/>
    </source>
</evidence>
<dbReference type="UniPathway" id="UPA00028">
    <property type="reaction ID" value="UER00004"/>
</dbReference>
<dbReference type="InterPro" id="IPR036291">
    <property type="entry name" value="NAD(P)-bd_dom_sf"/>
</dbReference>
<keyword evidence="7 11" id="KW-0521">NADP</keyword>
<proteinExistence type="inferred from homology"/>
<keyword evidence="6 11" id="KW-0566">Pantothenate biosynthesis</keyword>
<dbReference type="GO" id="GO:0008677">
    <property type="term" value="F:2-dehydropantoate 2-reductase activity"/>
    <property type="evidence" value="ECO:0007669"/>
    <property type="project" value="UniProtKB-EC"/>
</dbReference>
<evidence type="ECO:0000256" key="6">
    <source>
        <dbReference type="ARBA" id="ARBA00022655"/>
    </source>
</evidence>
<dbReference type="HOGENOM" id="CLU_031468_0_1_9"/>
<accession>A0A078M8G4</accession>
<dbReference type="EMBL" id="LN483074">
    <property type="protein sequence ID" value="CEA02565.1"/>
    <property type="molecule type" value="Genomic_DNA"/>
</dbReference>
<dbReference type="EC" id="1.1.1.169" evidence="4 11"/>
<comment type="function">
    <text evidence="1 11">Catalyzes the NADPH-dependent reduction of ketopantoate into pantoic acid.</text>
</comment>
<evidence type="ECO:0000256" key="3">
    <source>
        <dbReference type="ARBA" id="ARBA00007870"/>
    </source>
</evidence>
<dbReference type="GO" id="GO:0050661">
    <property type="term" value="F:NADP binding"/>
    <property type="evidence" value="ECO:0007669"/>
    <property type="project" value="TreeGrafter"/>
</dbReference>
<evidence type="ECO:0000256" key="5">
    <source>
        <dbReference type="ARBA" id="ARBA00019465"/>
    </source>
</evidence>
<keyword evidence="8 11" id="KW-0560">Oxidoreductase</keyword>
<dbReference type="Pfam" id="PF02558">
    <property type="entry name" value="ApbA"/>
    <property type="match status" value="1"/>
</dbReference>
<dbReference type="AlphaFoldDB" id="A0A078M8G4"/>
<comment type="pathway">
    <text evidence="2 11">Cofactor biosynthesis; (R)-pantothenate biosynthesis; (R)-pantoate from 3-methyl-2-oxobutanoate: step 2/2.</text>
</comment>
<dbReference type="NCBIfam" id="TIGR00745">
    <property type="entry name" value="apbA_panE"/>
    <property type="match status" value="1"/>
</dbReference>
<feature type="domain" description="Ketopantoate reductase N-terminal" evidence="12">
    <location>
        <begin position="3"/>
        <end position="140"/>
    </location>
</feature>
<dbReference type="PATRIC" id="fig|1461583.4.peg.1258"/>
<comment type="similarity">
    <text evidence="3 11">Belongs to the ketopantoate reductase family.</text>
</comment>
<evidence type="ECO:0000259" key="13">
    <source>
        <dbReference type="Pfam" id="PF08546"/>
    </source>
</evidence>
<evidence type="ECO:0000256" key="8">
    <source>
        <dbReference type="ARBA" id="ARBA00023002"/>
    </source>
</evidence>
<organism evidence="14">
    <name type="scientific">Metalysinibacillus saudimassiliensis</name>
    <dbReference type="NCBI Taxonomy" id="1461583"/>
    <lineage>
        <taxon>Bacteria</taxon>
        <taxon>Bacillati</taxon>
        <taxon>Bacillota</taxon>
        <taxon>Bacilli</taxon>
        <taxon>Bacillales</taxon>
        <taxon>Caryophanaceae</taxon>
        <taxon>Metalysinibacillus</taxon>
    </lineage>
</organism>
<dbReference type="GO" id="GO:0005737">
    <property type="term" value="C:cytoplasm"/>
    <property type="evidence" value="ECO:0007669"/>
    <property type="project" value="TreeGrafter"/>
</dbReference>
<dbReference type="PANTHER" id="PTHR43765">
    <property type="entry name" value="2-DEHYDROPANTOATE 2-REDUCTASE-RELATED"/>
    <property type="match status" value="1"/>
</dbReference>
<evidence type="ECO:0000256" key="4">
    <source>
        <dbReference type="ARBA" id="ARBA00013014"/>
    </source>
</evidence>
<reference evidence="14" key="1">
    <citation type="submission" date="2014-07" db="EMBL/GenBank/DDBJ databases">
        <authorList>
            <person name="Urmite Genomes Urmite Genomes"/>
        </authorList>
    </citation>
    <scope>NUCLEOTIDE SEQUENCE</scope>
    <source>
        <strain evidence="14">13S34_air</strain>
    </source>
</reference>
<evidence type="ECO:0000259" key="12">
    <source>
        <dbReference type="Pfam" id="PF02558"/>
    </source>
</evidence>
<dbReference type="PANTHER" id="PTHR43765:SF2">
    <property type="entry name" value="2-DEHYDROPANTOATE 2-REDUCTASE"/>
    <property type="match status" value="1"/>
</dbReference>
<dbReference type="InterPro" id="IPR013328">
    <property type="entry name" value="6PGD_dom2"/>
</dbReference>
<dbReference type="InterPro" id="IPR013332">
    <property type="entry name" value="KPR_N"/>
</dbReference>